<evidence type="ECO:0000313" key="25">
    <source>
        <dbReference type="EMBL" id="GJJ09504.1"/>
    </source>
</evidence>
<evidence type="ECO:0000256" key="9">
    <source>
        <dbReference type="ARBA" id="ARBA00022723"/>
    </source>
</evidence>
<feature type="domain" description="Prephenate dehydratase" evidence="23">
    <location>
        <begin position="6"/>
        <end position="190"/>
    </location>
</feature>
<evidence type="ECO:0000256" key="1">
    <source>
        <dbReference type="ARBA" id="ARBA00001941"/>
    </source>
</evidence>
<dbReference type="FunFam" id="3.20.20.370:FF:000004">
    <property type="entry name" value="Related to Chitin deacetylase"/>
    <property type="match status" value="1"/>
</dbReference>
<dbReference type="PROSITE" id="PS51171">
    <property type="entry name" value="PREPHENATE_DEHYDR_3"/>
    <property type="match status" value="1"/>
</dbReference>
<dbReference type="InterPro" id="IPR050248">
    <property type="entry name" value="Polysacc_deacetylase_ArnD"/>
</dbReference>
<evidence type="ECO:0000256" key="11">
    <source>
        <dbReference type="ARBA" id="ARBA00022801"/>
    </source>
</evidence>
<evidence type="ECO:0000256" key="12">
    <source>
        <dbReference type="ARBA" id="ARBA00023024"/>
    </source>
</evidence>
<dbReference type="Gene3D" id="3.40.190.10">
    <property type="entry name" value="Periplasmic binding protein-like II"/>
    <property type="match status" value="2"/>
</dbReference>
<dbReference type="GO" id="GO:0004664">
    <property type="term" value="F:prephenate dehydratase activity"/>
    <property type="evidence" value="ECO:0007669"/>
    <property type="project" value="InterPro"/>
</dbReference>
<evidence type="ECO:0000256" key="15">
    <source>
        <dbReference type="ARBA" id="ARBA00023277"/>
    </source>
</evidence>
<gene>
    <name evidence="25" type="ORF">Clacol_003727</name>
</gene>
<dbReference type="GO" id="GO:0009272">
    <property type="term" value="P:fungal-type cell wall biogenesis"/>
    <property type="evidence" value="ECO:0007669"/>
    <property type="project" value="UniProtKB-ARBA"/>
</dbReference>
<keyword evidence="17" id="KW-0449">Lipoprotein</keyword>
<comment type="similarity">
    <text evidence="4">Belongs to the polysaccharide deacetylase family.</text>
</comment>
<evidence type="ECO:0000256" key="8">
    <source>
        <dbReference type="ARBA" id="ARBA00022622"/>
    </source>
</evidence>
<proteinExistence type="inferred from homology"/>
<dbReference type="Proteomes" id="UP001050691">
    <property type="component" value="Unassembled WGS sequence"/>
</dbReference>
<sequence length="710" mass="76446">MDPTNIVAFLGPAGTYTHQATLERFENVKSDVMFEACGSIKETFERVKNGKAGQYGLLPWENSIQGQVTDTYEALRDEAFGKTVFIGGEYTFGVDHCLLVKKGTTLGEVKRVLSHEQALGQCKHWLKEHVPNAELLKVASTAGAAKMINSREEAAICSKICAELYEGLEVIAQGIQDEDNNKTRFMVVMTNEEDVLKIGPSKGVDGLRGLIRLVIDSEGSLMTKLGLLLEITRDAQILRIDRPLFSRPTPIPSPSPPTMFLLLFSALPSVFAQAPPPHPPISSVAVNVTNTAGVPPPTFSVSLVSQNPTAIPLSQVVFNQTALPTGTLPTTFPPGSIPTGIPNAPPIPDAGLLNPLDYPPLDHPAPTNTSQVQEWIAELSDFVFPDIPPTNPGGCATNLEAAADTNRCWWTCGHCTRSTDVVTCPDHDTWGSSFDDGPSPYTPNLTAYLNEQNIKTTFFEVGSRVISRPTISQYQHMIGHQIACHTWAHWPMTTLTNEQVIAELGWSKKIIKDTLGLTPIYWRPPYGDVDDRIRAIAAAMNLTTIIWTSGVPGNGVNYDTGDFELPGDILSASAVLNNFSNILRSSETLQTGFIVLEHDLFQTTVELATGYILPEGIASNLTIKPIINCLGMPLANAYIETNDNETNPLPTAVGTMTLQKVTPTASGQAGGTADSGNSGVGASSDGVVTIRLWTTIVASVTIAGTAFLLK</sequence>
<dbReference type="GO" id="GO:0071555">
    <property type="term" value="P:cell wall organization"/>
    <property type="evidence" value="ECO:0007669"/>
    <property type="project" value="UniProtKB-KW"/>
</dbReference>
<evidence type="ECO:0000256" key="5">
    <source>
        <dbReference type="ARBA" id="ARBA00022475"/>
    </source>
</evidence>
<dbReference type="AlphaFoldDB" id="A0AAV5A9U5"/>
<dbReference type="GO" id="GO:0009094">
    <property type="term" value="P:L-phenylalanine biosynthetic process"/>
    <property type="evidence" value="ECO:0007669"/>
    <property type="project" value="InterPro"/>
</dbReference>
<dbReference type="Pfam" id="PF01522">
    <property type="entry name" value="Polysacc_deac_1"/>
    <property type="match status" value="1"/>
</dbReference>
<comment type="caution">
    <text evidence="25">The sequence shown here is derived from an EMBL/GenBank/DDBJ whole genome shotgun (WGS) entry which is preliminary data.</text>
</comment>
<evidence type="ECO:0000256" key="4">
    <source>
        <dbReference type="ARBA" id="ARBA00010973"/>
    </source>
</evidence>
<keyword evidence="12" id="KW-0146">Chitin degradation</keyword>
<dbReference type="GO" id="GO:0000272">
    <property type="term" value="P:polysaccharide catabolic process"/>
    <property type="evidence" value="ECO:0007669"/>
    <property type="project" value="UniProtKB-KW"/>
</dbReference>
<evidence type="ECO:0000313" key="26">
    <source>
        <dbReference type="Proteomes" id="UP001050691"/>
    </source>
</evidence>
<keyword evidence="19" id="KW-0624">Polysaccharide degradation</keyword>
<dbReference type="GO" id="GO:0098552">
    <property type="term" value="C:side of membrane"/>
    <property type="evidence" value="ECO:0007669"/>
    <property type="project" value="UniProtKB-KW"/>
</dbReference>
<keyword evidence="16" id="KW-0170">Cobalt</keyword>
<evidence type="ECO:0000256" key="14">
    <source>
        <dbReference type="ARBA" id="ARBA00023180"/>
    </source>
</evidence>
<dbReference type="EMBL" id="BPWL01000004">
    <property type="protein sequence ID" value="GJJ09504.1"/>
    <property type="molecule type" value="Genomic_DNA"/>
</dbReference>
<evidence type="ECO:0000256" key="17">
    <source>
        <dbReference type="ARBA" id="ARBA00023288"/>
    </source>
</evidence>
<keyword evidence="11" id="KW-0378">Hydrolase</keyword>
<evidence type="ECO:0000259" key="24">
    <source>
        <dbReference type="PROSITE" id="PS51677"/>
    </source>
</evidence>
<evidence type="ECO:0000256" key="19">
    <source>
        <dbReference type="ARBA" id="ARBA00023326"/>
    </source>
</evidence>
<comment type="cofactor">
    <cofactor evidence="1">
        <name>Co(2+)</name>
        <dbReference type="ChEBI" id="CHEBI:48828"/>
    </cofactor>
</comment>
<dbReference type="EC" id="3.5.1.41" evidence="20"/>
<feature type="domain" description="NodB homology" evidence="24">
    <location>
        <begin position="428"/>
        <end position="624"/>
    </location>
</feature>
<keyword evidence="15" id="KW-0119">Carbohydrate metabolism</keyword>
<accession>A0AAV5A9U5</accession>
<evidence type="ECO:0000256" key="18">
    <source>
        <dbReference type="ARBA" id="ARBA00023316"/>
    </source>
</evidence>
<evidence type="ECO:0000256" key="2">
    <source>
        <dbReference type="ARBA" id="ARBA00004191"/>
    </source>
</evidence>
<keyword evidence="7" id="KW-0964">Secreted</keyword>
<keyword evidence="6" id="KW-0134">Cell wall</keyword>
<evidence type="ECO:0000256" key="7">
    <source>
        <dbReference type="ARBA" id="ARBA00022525"/>
    </source>
</evidence>
<evidence type="ECO:0000256" key="21">
    <source>
        <dbReference type="ARBA" id="ARBA00048494"/>
    </source>
</evidence>
<dbReference type="InterPro" id="IPR002509">
    <property type="entry name" value="NODB_dom"/>
</dbReference>
<comment type="catalytic activity">
    <reaction evidence="21">
        <text>[(1-&gt;4)-N-acetyl-beta-D-glucosaminyl](n) + n H2O = chitosan + n acetate</text>
        <dbReference type="Rhea" id="RHEA:10464"/>
        <dbReference type="Rhea" id="RHEA-COMP:9593"/>
        <dbReference type="Rhea" id="RHEA-COMP:9597"/>
        <dbReference type="ChEBI" id="CHEBI:15377"/>
        <dbReference type="ChEBI" id="CHEBI:17029"/>
        <dbReference type="ChEBI" id="CHEBI:30089"/>
        <dbReference type="ChEBI" id="CHEBI:57704"/>
        <dbReference type="EC" id="3.5.1.41"/>
    </reaction>
    <physiologicalReaction direction="left-to-right" evidence="21">
        <dbReference type="Rhea" id="RHEA:10465"/>
    </physiologicalReaction>
</comment>
<dbReference type="InterPro" id="IPR001086">
    <property type="entry name" value="Preph_deHydtase"/>
</dbReference>
<keyword evidence="8" id="KW-0336">GPI-anchor</keyword>
<keyword evidence="13 22" id="KW-0472">Membrane</keyword>
<keyword evidence="22" id="KW-1133">Transmembrane helix</keyword>
<evidence type="ECO:0000256" key="6">
    <source>
        <dbReference type="ARBA" id="ARBA00022512"/>
    </source>
</evidence>
<protein>
    <recommendedName>
        <fullName evidence="20">chitin deacetylase</fullName>
        <ecNumber evidence="20">3.5.1.41</ecNumber>
    </recommendedName>
</protein>
<dbReference type="SUPFAM" id="SSF53850">
    <property type="entry name" value="Periplasmic binding protein-like II"/>
    <property type="match status" value="1"/>
</dbReference>
<dbReference type="PANTHER" id="PTHR10587">
    <property type="entry name" value="GLYCOSYL TRANSFERASE-RELATED"/>
    <property type="match status" value="1"/>
</dbReference>
<dbReference type="GO" id="GO:0006032">
    <property type="term" value="P:chitin catabolic process"/>
    <property type="evidence" value="ECO:0007669"/>
    <property type="project" value="UniProtKB-KW"/>
</dbReference>
<evidence type="ECO:0000256" key="16">
    <source>
        <dbReference type="ARBA" id="ARBA00023285"/>
    </source>
</evidence>
<evidence type="ECO:0000256" key="10">
    <source>
        <dbReference type="ARBA" id="ARBA00022729"/>
    </source>
</evidence>
<feature type="transmembrane region" description="Helical" evidence="22">
    <location>
        <begin position="690"/>
        <end position="709"/>
    </location>
</feature>
<dbReference type="Gene3D" id="3.20.20.370">
    <property type="entry name" value="Glycoside hydrolase/deacetylase"/>
    <property type="match status" value="1"/>
</dbReference>
<dbReference type="GO" id="GO:0005886">
    <property type="term" value="C:plasma membrane"/>
    <property type="evidence" value="ECO:0007669"/>
    <property type="project" value="UniProtKB-SubCell"/>
</dbReference>
<evidence type="ECO:0000256" key="3">
    <source>
        <dbReference type="ARBA" id="ARBA00004609"/>
    </source>
</evidence>
<dbReference type="InterPro" id="IPR011330">
    <property type="entry name" value="Glyco_hydro/deAcase_b/a-brl"/>
</dbReference>
<evidence type="ECO:0000256" key="13">
    <source>
        <dbReference type="ARBA" id="ARBA00023136"/>
    </source>
</evidence>
<evidence type="ECO:0000256" key="22">
    <source>
        <dbReference type="SAM" id="Phobius"/>
    </source>
</evidence>
<name>A0AAV5A9U5_9AGAM</name>
<dbReference type="PROSITE" id="PS51677">
    <property type="entry name" value="NODB"/>
    <property type="match status" value="1"/>
</dbReference>
<organism evidence="25 26">
    <name type="scientific">Clathrus columnatus</name>
    <dbReference type="NCBI Taxonomy" id="1419009"/>
    <lineage>
        <taxon>Eukaryota</taxon>
        <taxon>Fungi</taxon>
        <taxon>Dikarya</taxon>
        <taxon>Basidiomycota</taxon>
        <taxon>Agaricomycotina</taxon>
        <taxon>Agaricomycetes</taxon>
        <taxon>Phallomycetidae</taxon>
        <taxon>Phallales</taxon>
        <taxon>Clathraceae</taxon>
        <taxon>Clathrus</taxon>
    </lineage>
</organism>
<reference evidence="25" key="1">
    <citation type="submission" date="2021-10" db="EMBL/GenBank/DDBJ databases">
        <title>De novo Genome Assembly of Clathrus columnatus (Basidiomycota, Fungi) Using Illumina and Nanopore Sequence Data.</title>
        <authorList>
            <person name="Ogiso-Tanaka E."/>
            <person name="Itagaki H."/>
            <person name="Hosoya T."/>
            <person name="Hosaka K."/>
        </authorList>
    </citation>
    <scope>NUCLEOTIDE SEQUENCE</scope>
    <source>
        <strain evidence="25">MO-923</strain>
    </source>
</reference>
<keyword evidence="9" id="KW-0479">Metal-binding</keyword>
<dbReference type="PANTHER" id="PTHR10587:SF133">
    <property type="entry name" value="CHITIN DEACETYLASE 1-RELATED"/>
    <property type="match status" value="1"/>
</dbReference>
<dbReference type="SUPFAM" id="SSF88713">
    <property type="entry name" value="Glycoside hydrolase/deacetylase"/>
    <property type="match status" value="1"/>
</dbReference>
<evidence type="ECO:0000256" key="20">
    <source>
        <dbReference type="ARBA" id="ARBA00024056"/>
    </source>
</evidence>
<keyword evidence="26" id="KW-1185">Reference proteome</keyword>
<keyword evidence="18" id="KW-0961">Cell wall biogenesis/degradation</keyword>
<keyword evidence="5" id="KW-1003">Cell membrane</keyword>
<dbReference type="CDD" id="cd13532">
    <property type="entry name" value="PBP2_PDT_like"/>
    <property type="match status" value="1"/>
</dbReference>
<comment type="subcellular location">
    <subcellularLocation>
        <location evidence="3">Cell membrane</location>
        <topology evidence="3">Lipid-anchor</topology>
        <topology evidence="3">GPI-anchor</topology>
    </subcellularLocation>
    <subcellularLocation>
        <location evidence="2">Secreted</location>
        <location evidence="2">Cell wall</location>
    </subcellularLocation>
</comment>
<keyword evidence="14" id="KW-0325">Glycoprotein</keyword>
<dbReference type="GO" id="GO:0046872">
    <property type="term" value="F:metal ion binding"/>
    <property type="evidence" value="ECO:0007669"/>
    <property type="project" value="UniProtKB-KW"/>
</dbReference>
<dbReference type="Pfam" id="PF00800">
    <property type="entry name" value="PDT"/>
    <property type="match status" value="1"/>
</dbReference>
<keyword evidence="10" id="KW-0732">Signal</keyword>
<evidence type="ECO:0000259" key="23">
    <source>
        <dbReference type="PROSITE" id="PS51171"/>
    </source>
</evidence>
<dbReference type="GO" id="GO:0004099">
    <property type="term" value="F:chitin deacetylase activity"/>
    <property type="evidence" value="ECO:0007669"/>
    <property type="project" value="UniProtKB-EC"/>
</dbReference>
<keyword evidence="22" id="KW-0812">Transmembrane</keyword>